<accession>A0AAJ2S459</accession>
<protein>
    <submittedName>
        <fullName evidence="1">Uncharacterized protein</fullName>
    </submittedName>
</protein>
<gene>
    <name evidence="1" type="ORF">SIL78_15345</name>
</gene>
<name>A0AAJ2S459_9GAMM</name>
<dbReference type="AlphaFoldDB" id="A0AAJ2S459"/>
<sequence>MDKLAVMRMVGPAYRWGLATINLAYLIYNQALLDFDVDLASMRGARVHAP</sequence>
<dbReference type="GeneID" id="303166898"/>
<dbReference type="Proteomes" id="UP001276761">
    <property type="component" value="Unassembled WGS sequence"/>
</dbReference>
<comment type="caution">
    <text evidence="1">The sequence shown here is derived from an EMBL/GenBank/DDBJ whole genome shotgun (WGS) entry which is preliminary data.</text>
</comment>
<evidence type="ECO:0000313" key="2">
    <source>
        <dbReference type="Proteomes" id="UP001276761"/>
    </source>
</evidence>
<dbReference type="RefSeq" id="WP_176472049.1">
    <property type="nucleotide sequence ID" value="NZ_JABASV010000001.1"/>
</dbReference>
<dbReference type="EMBL" id="JAWXXT010000001">
    <property type="protein sequence ID" value="MDX5978935.1"/>
    <property type="molecule type" value="Genomic_DNA"/>
</dbReference>
<proteinExistence type="predicted"/>
<organism evidence="1 2">
    <name type="scientific">Vreelandella alkaliphila</name>
    <dbReference type="NCBI Taxonomy" id="272774"/>
    <lineage>
        <taxon>Bacteria</taxon>
        <taxon>Pseudomonadati</taxon>
        <taxon>Pseudomonadota</taxon>
        <taxon>Gammaproteobacteria</taxon>
        <taxon>Oceanospirillales</taxon>
        <taxon>Halomonadaceae</taxon>
        <taxon>Vreelandella</taxon>
    </lineage>
</organism>
<evidence type="ECO:0000313" key="1">
    <source>
        <dbReference type="EMBL" id="MDX5978935.1"/>
    </source>
</evidence>
<reference evidence="1" key="1">
    <citation type="submission" date="2023-11" db="EMBL/GenBank/DDBJ databases">
        <title>MicrobeMod: A computational toolkit for identifying prokaryotic methylation and restriction-modification with nanopore sequencing.</title>
        <authorList>
            <person name="Crits-Christoph A."/>
            <person name="Kang S.C."/>
            <person name="Lee H."/>
            <person name="Ostrov N."/>
        </authorList>
    </citation>
    <scope>NUCLEOTIDE SEQUENCE</scope>
    <source>
        <strain evidence="1">ATCC BAA-953</strain>
    </source>
</reference>